<dbReference type="EMBL" id="BQNB010021413">
    <property type="protein sequence ID" value="GJU06144.1"/>
    <property type="molecule type" value="Genomic_DNA"/>
</dbReference>
<evidence type="ECO:0000313" key="2">
    <source>
        <dbReference type="Proteomes" id="UP001151760"/>
    </source>
</evidence>
<comment type="caution">
    <text evidence="1">The sequence shown here is derived from an EMBL/GenBank/DDBJ whole genome shotgun (WGS) entry which is preliminary data.</text>
</comment>
<name>A0ABQ5J0Y8_9ASTR</name>
<accession>A0ABQ5J0Y8</accession>
<proteinExistence type="predicted"/>
<evidence type="ECO:0000313" key="1">
    <source>
        <dbReference type="EMBL" id="GJU06144.1"/>
    </source>
</evidence>
<protein>
    <submittedName>
        <fullName evidence="1">Uncharacterized protein</fullName>
    </submittedName>
</protein>
<dbReference type="Proteomes" id="UP001151760">
    <property type="component" value="Unassembled WGS sequence"/>
</dbReference>
<sequence>MVECQPDEAQDPIWYVPNMRMKLCSGIVLDGCLGNVVKVGCILRQLLATWTMPVNGNVVLSIGDPMEQEFLPSLDDACYKSLCVRGHSQYVSRFIGMSMKSSMHLSAI</sequence>
<reference evidence="1" key="1">
    <citation type="journal article" date="2022" name="Int. J. Mol. Sci.">
        <title>Draft Genome of Tanacetum Coccineum: Genomic Comparison of Closely Related Tanacetum-Family Plants.</title>
        <authorList>
            <person name="Yamashiro T."/>
            <person name="Shiraishi A."/>
            <person name="Nakayama K."/>
            <person name="Satake H."/>
        </authorList>
    </citation>
    <scope>NUCLEOTIDE SEQUENCE</scope>
</reference>
<gene>
    <name evidence="1" type="ORF">Tco_1122574</name>
</gene>
<reference evidence="1" key="2">
    <citation type="submission" date="2022-01" db="EMBL/GenBank/DDBJ databases">
        <authorList>
            <person name="Yamashiro T."/>
            <person name="Shiraishi A."/>
            <person name="Satake H."/>
            <person name="Nakayama K."/>
        </authorList>
    </citation>
    <scope>NUCLEOTIDE SEQUENCE</scope>
</reference>
<organism evidence="1 2">
    <name type="scientific">Tanacetum coccineum</name>
    <dbReference type="NCBI Taxonomy" id="301880"/>
    <lineage>
        <taxon>Eukaryota</taxon>
        <taxon>Viridiplantae</taxon>
        <taxon>Streptophyta</taxon>
        <taxon>Embryophyta</taxon>
        <taxon>Tracheophyta</taxon>
        <taxon>Spermatophyta</taxon>
        <taxon>Magnoliopsida</taxon>
        <taxon>eudicotyledons</taxon>
        <taxon>Gunneridae</taxon>
        <taxon>Pentapetalae</taxon>
        <taxon>asterids</taxon>
        <taxon>campanulids</taxon>
        <taxon>Asterales</taxon>
        <taxon>Asteraceae</taxon>
        <taxon>Asteroideae</taxon>
        <taxon>Anthemideae</taxon>
        <taxon>Anthemidinae</taxon>
        <taxon>Tanacetum</taxon>
    </lineage>
</organism>
<keyword evidence="2" id="KW-1185">Reference proteome</keyword>